<feature type="transmembrane region" description="Helical" evidence="9">
    <location>
        <begin position="56"/>
        <end position="76"/>
    </location>
</feature>
<dbReference type="InterPro" id="IPR036259">
    <property type="entry name" value="MFS_trans_sf"/>
</dbReference>
<protein>
    <submittedName>
        <fullName evidence="11">MFS transporter</fullName>
    </submittedName>
</protein>
<keyword evidence="3" id="KW-0813">Transport</keyword>
<dbReference type="CDD" id="cd17324">
    <property type="entry name" value="MFS_NepI_like"/>
    <property type="match status" value="1"/>
</dbReference>
<evidence type="ECO:0000256" key="5">
    <source>
        <dbReference type="ARBA" id="ARBA00022692"/>
    </source>
</evidence>
<evidence type="ECO:0000256" key="4">
    <source>
        <dbReference type="ARBA" id="ARBA00022475"/>
    </source>
</evidence>
<evidence type="ECO:0000256" key="7">
    <source>
        <dbReference type="ARBA" id="ARBA00023136"/>
    </source>
</evidence>
<evidence type="ECO:0000313" key="12">
    <source>
        <dbReference type="Proteomes" id="UP001201873"/>
    </source>
</evidence>
<proteinExistence type="inferred from homology"/>
<comment type="caution">
    <text evidence="11">The sequence shown here is derived from an EMBL/GenBank/DDBJ whole genome shotgun (WGS) entry which is preliminary data.</text>
</comment>
<keyword evidence="12" id="KW-1185">Reference proteome</keyword>
<feature type="region of interest" description="Disordered" evidence="8">
    <location>
        <begin position="207"/>
        <end position="230"/>
    </location>
</feature>
<dbReference type="EMBL" id="JALKFT010000013">
    <property type="protein sequence ID" value="MCK9876919.1"/>
    <property type="molecule type" value="Genomic_DNA"/>
</dbReference>
<evidence type="ECO:0000256" key="2">
    <source>
        <dbReference type="ARBA" id="ARBA00008335"/>
    </source>
</evidence>
<comment type="subcellular location">
    <subcellularLocation>
        <location evidence="1">Cell membrane</location>
        <topology evidence="1">Multi-pass membrane protein</topology>
    </subcellularLocation>
</comment>
<organism evidence="11 12">
    <name type="scientific">Frankia umida</name>
    <dbReference type="NCBI Taxonomy" id="573489"/>
    <lineage>
        <taxon>Bacteria</taxon>
        <taxon>Bacillati</taxon>
        <taxon>Actinomycetota</taxon>
        <taxon>Actinomycetes</taxon>
        <taxon>Frankiales</taxon>
        <taxon>Frankiaceae</taxon>
        <taxon>Frankia</taxon>
    </lineage>
</organism>
<evidence type="ECO:0000256" key="8">
    <source>
        <dbReference type="SAM" id="MobiDB-lite"/>
    </source>
</evidence>
<keyword evidence="6 9" id="KW-1133">Transmembrane helix</keyword>
<keyword evidence="5 9" id="KW-0812">Transmembrane</keyword>
<feature type="transmembrane region" description="Helical" evidence="9">
    <location>
        <begin position="112"/>
        <end position="131"/>
    </location>
</feature>
<keyword evidence="4" id="KW-1003">Cell membrane</keyword>
<feature type="transmembrane region" description="Helical" evidence="9">
    <location>
        <begin position="245"/>
        <end position="266"/>
    </location>
</feature>
<reference evidence="11 12" key="1">
    <citation type="submission" date="2022-04" db="EMBL/GenBank/DDBJ databases">
        <title>Genome diversity in the genus Frankia.</title>
        <authorList>
            <person name="Carlos-Shanley C."/>
            <person name="Hahn D."/>
        </authorList>
    </citation>
    <scope>NUCLEOTIDE SEQUENCE [LARGE SCALE GENOMIC DNA]</scope>
    <source>
        <strain evidence="11 12">Ag45/Mut15</strain>
    </source>
</reference>
<feature type="transmembrane region" description="Helical" evidence="9">
    <location>
        <begin position="88"/>
        <end position="106"/>
    </location>
</feature>
<sequence>MPPEASTSEGVLLPGSPALRRLQTAVVAAGLAAFAMLYSTQASLPQIADTFGVDATLSSLTVSVTTGALAISVLPMSALADRFGPTRVMIVGLVTGCLCVGLGAAAPNLPLFLVSRGAAGLSLASVVAVAMGHIGDRVHPRAAAPAVGMYVSATSLGGLLGRLVPAALDSQAGWRVAVAAVAGVGAVCTAIFAVTVPGGVRARGRGTRRRSADIGKPVGAGAADQPDRGGGAGVVIRRHLRDRGILRLCGVGMVLMGGFVATYNYLTYRLTEAPFRLSSATIGLVFCAYLAGTVTSTAAGRLTVRLGRRPVLLGAIAIALAGLALTVPDNLGCVLAGLVIYTAGFFAAHSVASGWVGARAVTGRAEASALYLLGYYLGSSVGGTLIGLAWTAAGWPATVCCVAATQLAAAVLAPRSEPSLVPS</sequence>
<evidence type="ECO:0000256" key="6">
    <source>
        <dbReference type="ARBA" id="ARBA00022989"/>
    </source>
</evidence>
<dbReference type="PANTHER" id="PTHR43271">
    <property type="entry name" value="BLL2771 PROTEIN"/>
    <property type="match status" value="1"/>
</dbReference>
<feature type="transmembrane region" description="Helical" evidence="9">
    <location>
        <begin position="369"/>
        <end position="389"/>
    </location>
</feature>
<feature type="transmembrane region" description="Helical" evidence="9">
    <location>
        <begin position="176"/>
        <end position="200"/>
    </location>
</feature>
<gene>
    <name evidence="11" type="ORF">MXD59_14195</name>
</gene>
<dbReference type="Proteomes" id="UP001201873">
    <property type="component" value="Unassembled WGS sequence"/>
</dbReference>
<dbReference type="SUPFAM" id="SSF103473">
    <property type="entry name" value="MFS general substrate transporter"/>
    <property type="match status" value="1"/>
</dbReference>
<comment type="similarity">
    <text evidence="2">Belongs to the major facilitator superfamily.</text>
</comment>
<accession>A0ABT0JZD4</accession>
<feature type="transmembrane region" description="Helical" evidence="9">
    <location>
        <begin position="334"/>
        <end position="357"/>
    </location>
</feature>
<dbReference type="PANTHER" id="PTHR43271:SF1">
    <property type="entry name" value="INNER MEMBRANE TRANSPORT PROTEIN YNFM"/>
    <property type="match status" value="1"/>
</dbReference>
<dbReference type="PROSITE" id="PS50850">
    <property type="entry name" value="MFS"/>
    <property type="match status" value="1"/>
</dbReference>
<evidence type="ECO:0000256" key="3">
    <source>
        <dbReference type="ARBA" id="ARBA00022448"/>
    </source>
</evidence>
<evidence type="ECO:0000313" key="11">
    <source>
        <dbReference type="EMBL" id="MCK9876919.1"/>
    </source>
</evidence>
<dbReference type="Gene3D" id="1.20.1250.20">
    <property type="entry name" value="MFS general substrate transporter like domains"/>
    <property type="match status" value="1"/>
</dbReference>
<feature type="transmembrane region" description="Helical" evidence="9">
    <location>
        <begin position="25"/>
        <end position="44"/>
    </location>
</feature>
<name>A0ABT0JZD4_9ACTN</name>
<feature type="transmembrane region" description="Helical" evidence="9">
    <location>
        <begin position="311"/>
        <end position="328"/>
    </location>
</feature>
<dbReference type="RefSeq" id="WP_248825234.1">
    <property type="nucleotide sequence ID" value="NZ_JALKFT010000013.1"/>
</dbReference>
<dbReference type="InterPro" id="IPR020846">
    <property type="entry name" value="MFS_dom"/>
</dbReference>
<feature type="domain" description="Major facilitator superfamily (MFS) profile" evidence="10">
    <location>
        <begin position="18"/>
        <end position="417"/>
    </location>
</feature>
<dbReference type="InterPro" id="IPR011701">
    <property type="entry name" value="MFS"/>
</dbReference>
<evidence type="ECO:0000259" key="10">
    <source>
        <dbReference type="PROSITE" id="PS50850"/>
    </source>
</evidence>
<dbReference type="Pfam" id="PF07690">
    <property type="entry name" value="MFS_1"/>
    <property type="match status" value="1"/>
</dbReference>
<feature type="transmembrane region" description="Helical" evidence="9">
    <location>
        <begin position="278"/>
        <end position="299"/>
    </location>
</feature>
<evidence type="ECO:0000256" key="9">
    <source>
        <dbReference type="SAM" id="Phobius"/>
    </source>
</evidence>
<evidence type="ECO:0000256" key="1">
    <source>
        <dbReference type="ARBA" id="ARBA00004651"/>
    </source>
</evidence>
<keyword evidence="7 9" id="KW-0472">Membrane</keyword>